<protein>
    <submittedName>
        <fullName evidence="2">T9SS type A sorting domain-containing protein</fullName>
    </submittedName>
</protein>
<evidence type="ECO:0000313" key="3">
    <source>
        <dbReference type="Proteomes" id="UP000292884"/>
    </source>
</evidence>
<dbReference type="OrthoDB" id="1523755at2"/>
<comment type="caution">
    <text evidence="2">The sequence shown here is derived from an EMBL/GenBank/DDBJ whole genome shotgun (WGS) entry which is preliminary data.</text>
</comment>
<dbReference type="AlphaFoldDB" id="A0A4V6N5M2"/>
<organism evidence="2 3">
    <name type="scientific">Pedobacter frigiditerrae</name>
    <dbReference type="NCBI Taxonomy" id="2530452"/>
    <lineage>
        <taxon>Bacteria</taxon>
        <taxon>Pseudomonadati</taxon>
        <taxon>Bacteroidota</taxon>
        <taxon>Sphingobacteriia</taxon>
        <taxon>Sphingobacteriales</taxon>
        <taxon>Sphingobacteriaceae</taxon>
        <taxon>Pedobacter</taxon>
    </lineage>
</organism>
<keyword evidence="3" id="KW-1185">Reference proteome</keyword>
<dbReference type="EMBL" id="SJSK01000008">
    <property type="protein sequence ID" value="TCC86976.1"/>
    <property type="molecule type" value="Genomic_DNA"/>
</dbReference>
<dbReference type="InterPro" id="IPR026444">
    <property type="entry name" value="Secre_tail"/>
</dbReference>
<gene>
    <name evidence="2" type="ORF">EZ428_22485</name>
</gene>
<dbReference type="Proteomes" id="UP000292884">
    <property type="component" value="Unassembled WGS sequence"/>
</dbReference>
<dbReference type="RefSeq" id="WP_131555594.1">
    <property type="nucleotide sequence ID" value="NZ_SJSK01000008.1"/>
</dbReference>
<proteinExistence type="predicted"/>
<evidence type="ECO:0000259" key="1">
    <source>
        <dbReference type="Pfam" id="PF18962"/>
    </source>
</evidence>
<dbReference type="Pfam" id="PF18962">
    <property type="entry name" value="Por_Secre_tail"/>
    <property type="match status" value="1"/>
</dbReference>
<feature type="domain" description="Secretion system C-terminal sorting" evidence="1">
    <location>
        <begin position="75"/>
        <end position="152"/>
    </location>
</feature>
<sequence length="154" mass="16727">MFVLLGSSVFAQKIDTGKISIKPKPKVVSRVPQIKGTIQPYKPNTNMGGYNPSSTAVSSTTTLPKSNKILTVLKVYPNPVNEQINISLRLDRETTLSVKITDLLSNDVVVLANERTPGGEQTKTYTIPNKLNAGIYFLKIVAGGEQKVVKISVL</sequence>
<reference evidence="2 3" key="1">
    <citation type="submission" date="2019-02" db="EMBL/GenBank/DDBJ databases">
        <title>Pedobacter sp. RP-1-13 sp. nov., isolated from Arctic soil.</title>
        <authorList>
            <person name="Dahal R.H."/>
        </authorList>
    </citation>
    <scope>NUCLEOTIDE SEQUENCE [LARGE SCALE GENOMIC DNA]</scope>
    <source>
        <strain evidence="2 3">RP-1-13</strain>
    </source>
</reference>
<accession>A0A4V6N5M2</accession>
<dbReference type="NCBIfam" id="TIGR04183">
    <property type="entry name" value="Por_Secre_tail"/>
    <property type="match status" value="1"/>
</dbReference>
<name>A0A4V6N5M2_9SPHI</name>
<evidence type="ECO:0000313" key="2">
    <source>
        <dbReference type="EMBL" id="TCC86976.1"/>
    </source>
</evidence>